<name>A0A9N7R7L6_STRHE</name>
<evidence type="ECO:0000256" key="2">
    <source>
        <dbReference type="ARBA" id="ARBA00010617"/>
    </source>
</evidence>
<evidence type="ECO:0000256" key="6">
    <source>
        <dbReference type="ARBA" id="ARBA00023004"/>
    </source>
</evidence>
<evidence type="ECO:0000313" key="12">
    <source>
        <dbReference type="Proteomes" id="UP001153555"/>
    </source>
</evidence>
<dbReference type="Pfam" id="PF00561">
    <property type="entry name" value="Abhydrolase_1"/>
    <property type="match status" value="1"/>
</dbReference>
<sequence length="808" mass="91374">MDCLFPFLLCCIVLLMPAVFLLLHRRSHSSAAARLPPGPPGWPLFGNMFDLGPEPHKTIAGLKKAYGPIISLRIGSIKAVALLDAQSASELFKKHDAGFAERAITDVIRATGFDRASISLSPYGPYWRMMKRIVTVDLLSQRRIDEMGPVRRRCVDDMLRWIGREAGPRRPVHVAKFVFVALFNMIGNLVLSRDLAGLESDMASDFFEAMLEAIEWSGQPNVVDAFPWLWWADPQGLRRNVKRGLKKTLRIVGDFVAERLRERQSTGVEGIKRDFLEVLLEHQRNEDGEMGTISDHDINIIVLELFIAGTETTSSTIEWAMVELLKHPQAMTKVRDELRAVVGNKGDKFEEQHVDSLPYLQAVVKETLRLHPVVPLLVPRRAAQETIFMGHRIPRGAQVFVNTWAIGRDPECWDEPMSFRPERFLGSRVDYKGQNFELIPFGAGRRICAGIPLAHRMLHLVLGSLLHEFEWRVDGPDRVGLVDERERMGVAVRKLYQSTPSQTNPELSQQASHGEDQAQLRGRQRFEASHCRNRNRPTGGLSSRFSGDLVLWRHQMTAIAGAGFRAIAPDFRGYGLSEKPSEPEKTTFRDLVDDLVVMLDILNIPKVFLVGKDFGARVVHHFSLVHPDRILAVVTLGVPFLLVDSNSLQRHPLPNGFYMLRWQANYEPGRAEKDFGRFDVKTVVRNIYIMFTDSELPVASEDQEIMDLVDESTPLPAWFTEQDLQAYAELYEKSGFETALQVPYRGWLEDYGVDELQVEASSLLIMGENDYALKFGGLEDYIKSGAVKNYVPDLEVISVPQGTHFVQE</sequence>
<dbReference type="AlphaFoldDB" id="A0A9N7R7L6"/>
<evidence type="ECO:0000256" key="8">
    <source>
        <dbReference type="PIRSR" id="PIRSR602401-1"/>
    </source>
</evidence>
<dbReference type="InterPro" id="IPR036396">
    <property type="entry name" value="Cyt_P450_sf"/>
</dbReference>
<dbReference type="SUPFAM" id="SSF48264">
    <property type="entry name" value="Cytochrome P450"/>
    <property type="match status" value="1"/>
</dbReference>
<evidence type="ECO:0000256" key="5">
    <source>
        <dbReference type="ARBA" id="ARBA00023002"/>
    </source>
</evidence>
<feature type="domain" description="AB hydrolase-1" evidence="10">
    <location>
        <begin position="547"/>
        <end position="807"/>
    </location>
</feature>
<dbReference type="CDD" id="cd11073">
    <property type="entry name" value="CYP76-like"/>
    <property type="match status" value="1"/>
</dbReference>
<feature type="compositionally biased region" description="Basic and acidic residues" evidence="9">
    <location>
        <begin position="513"/>
        <end position="523"/>
    </location>
</feature>
<evidence type="ECO:0000256" key="1">
    <source>
        <dbReference type="ARBA" id="ARBA00004167"/>
    </source>
</evidence>
<dbReference type="Proteomes" id="UP001153555">
    <property type="component" value="Unassembled WGS sequence"/>
</dbReference>
<dbReference type="SUPFAM" id="SSF53474">
    <property type="entry name" value="alpha/beta-Hydrolases"/>
    <property type="match status" value="1"/>
</dbReference>
<dbReference type="InterPro" id="IPR001128">
    <property type="entry name" value="Cyt_P450"/>
</dbReference>
<keyword evidence="5" id="KW-0560">Oxidoreductase</keyword>
<evidence type="ECO:0000256" key="3">
    <source>
        <dbReference type="ARBA" id="ARBA00022617"/>
    </source>
</evidence>
<accession>A0A9N7R7L6</accession>
<evidence type="ECO:0000259" key="10">
    <source>
        <dbReference type="Pfam" id="PF00561"/>
    </source>
</evidence>
<dbReference type="InterPro" id="IPR017972">
    <property type="entry name" value="Cyt_P450_CS"/>
</dbReference>
<dbReference type="GO" id="GO:0005506">
    <property type="term" value="F:iron ion binding"/>
    <property type="evidence" value="ECO:0007669"/>
    <property type="project" value="InterPro"/>
</dbReference>
<gene>
    <name evidence="11" type="ORF">SHERM_16062</name>
</gene>
<proteinExistence type="inferred from homology"/>
<dbReference type="GO" id="GO:0016020">
    <property type="term" value="C:membrane"/>
    <property type="evidence" value="ECO:0007669"/>
    <property type="project" value="UniProtKB-SubCell"/>
</dbReference>
<dbReference type="Pfam" id="PF00067">
    <property type="entry name" value="p450"/>
    <property type="match status" value="1"/>
</dbReference>
<keyword evidence="6 8" id="KW-0408">Iron</keyword>
<dbReference type="FunFam" id="1.10.630.10:FF:000007">
    <property type="entry name" value="Cytochrome P450 76C4"/>
    <property type="match status" value="1"/>
</dbReference>
<reference evidence="11" key="1">
    <citation type="submission" date="2019-12" db="EMBL/GenBank/DDBJ databases">
        <authorList>
            <person name="Scholes J."/>
        </authorList>
    </citation>
    <scope>NUCLEOTIDE SEQUENCE</scope>
</reference>
<dbReference type="GO" id="GO:0020037">
    <property type="term" value="F:heme binding"/>
    <property type="evidence" value="ECO:0007669"/>
    <property type="project" value="InterPro"/>
</dbReference>
<comment type="subcellular location">
    <subcellularLocation>
        <location evidence="1">Membrane</location>
        <topology evidence="1">Single-pass membrane protein</topology>
    </subcellularLocation>
</comment>
<feature type="region of interest" description="Disordered" evidence="9">
    <location>
        <begin position="496"/>
        <end position="523"/>
    </location>
</feature>
<dbReference type="GO" id="GO:0004497">
    <property type="term" value="F:monooxygenase activity"/>
    <property type="evidence" value="ECO:0007669"/>
    <property type="project" value="UniProtKB-KW"/>
</dbReference>
<dbReference type="Gene3D" id="1.10.630.10">
    <property type="entry name" value="Cytochrome P450"/>
    <property type="match status" value="1"/>
</dbReference>
<evidence type="ECO:0000256" key="7">
    <source>
        <dbReference type="ARBA" id="ARBA00023033"/>
    </source>
</evidence>
<keyword evidence="3 8" id="KW-0349">Heme</keyword>
<feature type="binding site" description="axial binding residue" evidence="8">
    <location>
        <position position="448"/>
    </location>
    <ligand>
        <name>heme</name>
        <dbReference type="ChEBI" id="CHEBI:30413"/>
    </ligand>
    <ligandPart>
        <name>Fe</name>
        <dbReference type="ChEBI" id="CHEBI:18248"/>
    </ligandPart>
</feature>
<evidence type="ECO:0000256" key="9">
    <source>
        <dbReference type="SAM" id="MobiDB-lite"/>
    </source>
</evidence>
<dbReference type="PRINTS" id="PR00111">
    <property type="entry name" value="ABHYDROLASE"/>
</dbReference>
<feature type="compositionally biased region" description="Polar residues" evidence="9">
    <location>
        <begin position="496"/>
        <end position="512"/>
    </location>
</feature>
<protein>
    <submittedName>
        <fullName evidence="11">Cytochrome P450- family 76- subfamily G-polypeptide 1</fullName>
    </submittedName>
</protein>
<dbReference type="EMBL" id="CACSLK010013932">
    <property type="protein sequence ID" value="CAA0816194.1"/>
    <property type="molecule type" value="Genomic_DNA"/>
</dbReference>
<comment type="caution">
    <text evidence="11">The sequence shown here is derived from an EMBL/GenBank/DDBJ whole genome shotgun (WGS) entry which is preliminary data.</text>
</comment>
<comment type="cofactor">
    <cofactor evidence="8">
        <name>heme</name>
        <dbReference type="ChEBI" id="CHEBI:30413"/>
    </cofactor>
</comment>
<dbReference type="Gene3D" id="3.40.50.1820">
    <property type="entry name" value="alpha/beta hydrolase"/>
    <property type="match status" value="1"/>
</dbReference>
<dbReference type="PRINTS" id="PR00463">
    <property type="entry name" value="EP450I"/>
</dbReference>
<dbReference type="PRINTS" id="PR00385">
    <property type="entry name" value="P450"/>
</dbReference>
<dbReference type="InterPro" id="IPR000073">
    <property type="entry name" value="AB_hydrolase_1"/>
</dbReference>
<evidence type="ECO:0000256" key="4">
    <source>
        <dbReference type="ARBA" id="ARBA00022723"/>
    </source>
</evidence>
<keyword evidence="4 8" id="KW-0479">Metal-binding</keyword>
<dbReference type="InterPro" id="IPR029058">
    <property type="entry name" value="AB_hydrolase_fold"/>
</dbReference>
<comment type="similarity">
    <text evidence="2">Belongs to the cytochrome P450 family.</text>
</comment>
<dbReference type="PANTHER" id="PTHR47950">
    <property type="entry name" value="CYTOCHROME P450, FAMILY 76, SUBFAMILY C, POLYPEPTIDE 5-RELATED"/>
    <property type="match status" value="1"/>
</dbReference>
<keyword evidence="12" id="KW-1185">Reference proteome</keyword>
<keyword evidence="7" id="KW-0503">Monooxygenase</keyword>
<dbReference type="GO" id="GO:0016787">
    <property type="term" value="F:hydrolase activity"/>
    <property type="evidence" value="ECO:0007669"/>
    <property type="project" value="UniProtKB-ARBA"/>
</dbReference>
<evidence type="ECO:0000313" key="11">
    <source>
        <dbReference type="EMBL" id="CAA0816194.1"/>
    </source>
</evidence>
<dbReference type="PROSITE" id="PS00086">
    <property type="entry name" value="CYTOCHROME_P450"/>
    <property type="match status" value="1"/>
</dbReference>
<dbReference type="PANTHER" id="PTHR47950:SF14">
    <property type="entry name" value="CYTOCHROME P450 76A2-LIKE ISOFORM X1"/>
    <property type="match status" value="1"/>
</dbReference>
<dbReference type="GO" id="GO:0016705">
    <property type="term" value="F:oxidoreductase activity, acting on paired donors, with incorporation or reduction of molecular oxygen"/>
    <property type="evidence" value="ECO:0007669"/>
    <property type="project" value="InterPro"/>
</dbReference>
<dbReference type="InterPro" id="IPR002401">
    <property type="entry name" value="Cyt_P450_E_grp-I"/>
</dbReference>
<organism evidence="11 12">
    <name type="scientific">Striga hermonthica</name>
    <name type="common">Purple witchweed</name>
    <name type="synonym">Buchnera hermonthica</name>
    <dbReference type="NCBI Taxonomy" id="68872"/>
    <lineage>
        <taxon>Eukaryota</taxon>
        <taxon>Viridiplantae</taxon>
        <taxon>Streptophyta</taxon>
        <taxon>Embryophyta</taxon>
        <taxon>Tracheophyta</taxon>
        <taxon>Spermatophyta</taxon>
        <taxon>Magnoliopsida</taxon>
        <taxon>eudicotyledons</taxon>
        <taxon>Gunneridae</taxon>
        <taxon>Pentapetalae</taxon>
        <taxon>asterids</taxon>
        <taxon>lamiids</taxon>
        <taxon>Lamiales</taxon>
        <taxon>Orobanchaceae</taxon>
        <taxon>Buchnereae</taxon>
        <taxon>Striga</taxon>
    </lineage>
</organism>
<dbReference type="OrthoDB" id="1055148at2759"/>